<reference evidence="1 2" key="1">
    <citation type="submission" date="2017-11" db="EMBL/GenBank/DDBJ databases">
        <title>De-novo sequencing of pomegranate (Punica granatum L.) genome.</title>
        <authorList>
            <person name="Akparov Z."/>
            <person name="Amiraslanov A."/>
            <person name="Hajiyeva S."/>
            <person name="Abbasov M."/>
            <person name="Kaur K."/>
            <person name="Hamwieh A."/>
            <person name="Solovyev V."/>
            <person name="Salamov A."/>
            <person name="Braich B."/>
            <person name="Kosarev P."/>
            <person name="Mahmoud A."/>
            <person name="Hajiyev E."/>
            <person name="Babayeva S."/>
            <person name="Izzatullayeva V."/>
            <person name="Mammadov A."/>
            <person name="Mammadov A."/>
            <person name="Sharifova S."/>
            <person name="Ojaghi J."/>
            <person name="Eynullazada K."/>
            <person name="Bayramov B."/>
            <person name="Abdulazimova A."/>
            <person name="Shahmuradov I."/>
        </authorList>
    </citation>
    <scope>NUCLEOTIDE SEQUENCE [LARGE SCALE GENOMIC DNA]</scope>
    <source>
        <strain evidence="2">cv. AG2017</strain>
        <tissue evidence="1">Leaf</tissue>
    </source>
</reference>
<gene>
    <name evidence="1" type="ORF">CRG98_022197</name>
</gene>
<proteinExistence type="predicted"/>
<comment type="caution">
    <text evidence="1">The sequence shown here is derived from an EMBL/GenBank/DDBJ whole genome shotgun (WGS) entry which is preliminary data.</text>
</comment>
<keyword evidence="2" id="KW-1185">Reference proteome</keyword>
<dbReference type="AlphaFoldDB" id="A0A2I0JM36"/>
<dbReference type="Proteomes" id="UP000233551">
    <property type="component" value="Unassembled WGS sequence"/>
</dbReference>
<accession>A0A2I0JM36</accession>
<sequence>MGDDEFPYGMAFGQLGNRLYMIGSEYLTRPFDSEPQVSSDVFVLDPSFLKSWAYSTRRVTRKSLLAWSNAQRTQGLAVRDCMFFHVLGGVDRFPRHEASIFIDDLWIMPRGFCGSLVAYDIRRESGLAEAVEVKGTRMLPAKSD</sequence>
<protein>
    <submittedName>
        <fullName evidence="1">Uncharacterized protein</fullName>
    </submittedName>
</protein>
<evidence type="ECO:0000313" key="1">
    <source>
        <dbReference type="EMBL" id="PKI57352.1"/>
    </source>
</evidence>
<evidence type="ECO:0000313" key="2">
    <source>
        <dbReference type="Proteomes" id="UP000233551"/>
    </source>
</evidence>
<name>A0A2I0JM36_PUNGR</name>
<organism evidence="1 2">
    <name type="scientific">Punica granatum</name>
    <name type="common">Pomegranate</name>
    <dbReference type="NCBI Taxonomy" id="22663"/>
    <lineage>
        <taxon>Eukaryota</taxon>
        <taxon>Viridiplantae</taxon>
        <taxon>Streptophyta</taxon>
        <taxon>Embryophyta</taxon>
        <taxon>Tracheophyta</taxon>
        <taxon>Spermatophyta</taxon>
        <taxon>Magnoliopsida</taxon>
        <taxon>eudicotyledons</taxon>
        <taxon>Gunneridae</taxon>
        <taxon>Pentapetalae</taxon>
        <taxon>rosids</taxon>
        <taxon>malvids</taxon>
        <taxon>Myrtales</taxon>
        <taxon>Lythraceae</taxon>
        <taxon>Punica</taxon>
    </lineage>
</organism>
<dbReference type="EMBL" id="PGOL01001510">
    <property type="protein sequence ID" value="PKI57352.1"/>
    <property type="molecule type" value="Genomic_DNA"/>
</dbReference>